<organism evidence="4 5">
    <name type="scientific">Candidatus Marithioploca araucensis</name>
    <dbReference type="NCBI Taxonomy" id="70273"/>
    <lineage>
        <taxon>Bacteria</taxon>
        <taxon>Pseudomonadati</taxon>
        <taxon>Pseudomonadota</taxon>
        <taxon>Gammaproteobacteria</taxon>
        <taxon>Thiotrichales</taxon>
        <taxon>Thiotrichaceae</taxon>
        <taxon>Candidatus Marithioploca</taxon>
    </lineage>
</organism>
<gene>
    <name evidence="4" type="ORF">QUF54_10000</name>
</gene>
<dbReference type="InterPro" id="IPR013128">
    <property type="entry name" value="Peptidase_C1A"/>
</dbReference>
<evidence type="ECO:0000256" key="1">
    <source>
        <dbReference type="ARBA" id="ARBA00008455"/>
    </source>
</evidence>
<name>A0ABT7VVT9_9GAMM</name>
<accession>A0ABT7VVT9</accession>
<reference evidence="4" key="1">
    <citation type="submission" date="2023-06" db="EMBL/GenBank/DDBJ databases">
        <title>Uncultivated large filamentous bacteria from sulfidic sediments reveal new species and different genomic features in energy metabolism and defense.</title>
        <authorList>
            <person name="Fonseca A."/>
        </authorList>
    </citation>
    <scope>NUCLEOTIDE SEQUENCE</scope>
    <source>
        <strain evidence="4">HSG4</strain>
    </source>
</reference>
<dbReference type="EMBL" id="JAUCGM010000795">
    <property type="protein sequence ID" value="MDM8563673.1"/>
    <property type="molecule type" value="Genomic_DNA"/>
</dbReference>
<dbReference type="InterPro" id="IPR000668">
    <property type="entry name" value="Peptidase_C1A_C"/>
</dbReference>
<dbReference type="InterPro" id="IPR038765">
    <property type="entry name" value="Papain-like_cys_pep_sf"/>
</dbReference>
<proteinExistence type="inferred from homology"/>
<comment type="similarity">
    <text evidence="1">Belongs to the peptidase C1 family.</text>
</comment>
<feature type="compositionally biased region" description="Low complexity" evidence="2">
    <location>
        <begin position="78"/>
        <end position="91"/>
    </location>
</feature>
<protein>
    <submittedName>
        <fullName evidence="4">C1 family peptidase</fullName>
    </submittedName>
</protein>
<dbReference type="SMART" id="SM00645">
    <property type="entry name" value="Pept_C1"/>
    <property type="match status" value="1"/>
</dbReference>
<comment type="caution">
    <text evidence="4">The sequence shown here is derived from an EMBL/GenBank/DDBJ whole genome shotgun (WGS) entry which is preliminary data.</text>
</comment>
<dbReference type="Gene3D" id="3.90.70.10">
    <property type="entry name" value="Cysteine proteinases"/>
    <property type="match status" value="1"/>
</dbReference>
<dbReference type="CDD" id="cd02619">
    <property type="entry name" value="Peptidase_C1"/>
    <property type="match status" value="1"/>
</dbReference>
<evidence type="ECO:0000259" key="3">
    <source>
        <dbReference type="SMART" id="SM00645"/>
    </source>
</evidence>
<feature type="domain" description="Peptidase C1A papain C-terminal" evidence="3">
    <location>
        <begin position="83"/>
        <end position="289"/>
    </location>
</feature>
<evidence type="ECO:0000313" key="4">
    <source>
        <dbReference type="EMBL" id="MDM8563673.1"/>
    </source>
</evidence>
<dbReference type="SUPFAM" id="SSF54001">
    <property type="entry name" value="Cysteine proteinases"/>
    <property type="match status" value="1"/>
</dbReference>
<dbReference type="PANTHER" id="PTHR12411">
    <property type="entry name" value="CYSTEINE PROTEASE FAMILY C1-RELATED"/>
    <property type="match status" value="1"/>
</dbReference>
<feature type="region of interest" description="Disordered" evidence="2">
    <location>
        <begin position="72"/>
        <end position="103"/>
    </location>
</feature>
<feature type="compositionally biased region" description="Polar residues" evidence="2">
    <location>
        <begin position="92"/>
        <end position="102"/>
    </location>
</feature>
<feature type="non-terminal residue" evidence="4">
    <location>
        <position position="1"/>
    </location>
</feature>
<keyword evidence="5" id="KW-1185">Reference proteome</keyword>
<dbReference type="Proteomes" id="UP001171945">
    <property type="component" value="Unassembled WGS sequence"/>
</dbReference>
<sequence length="407" mass="44838">YTLAYITPQNILYVMVAQDFTGTIELSYRVTDSKIFSDPATITIVVKTKEDTDFFFGSERVEAREFAQHSRRGFPGASLTSTSPSSVDLSSQFPTPGNQGKQGSCVAWSIAYAIKTYQEGIEENWSLDSQDHLFSPAFVYNQVISGANQGLKVSDVLDWVVTNGISTWATMPYDENDSTSQPSQAALQEAKYYPSDSWATVSSTDEMKTALVNGQPVIITFAVFNSLLNLKGDASVYHTADTFVDEHAATIVGYDDNHTSGGAFKVMNSWSTDWGDNGFFWLPYQFIPTRVIIDGEDTGDLISGAYVLVDKDNASLSSSVETSAALPPSRDDLLPNLLVADLQISYDNFKPKAQGELQYTIGNDGTVAVPANSMWVHLILSKNSSLKTDYHEDDYYLLIKDMVPFEL</sequence>
<feature type="non-terminal residue" evidence="4">
    <location>
        <position position="407"/>
    </location>
</feature>
<dbReference type="Pfam" id="PF00112">
    <property type="entry name" value="Peptidase_C1"/>
    <property type="match status" value="1"/>
</dbReference>
<evidence type="ECO:0000256" key="2">
    <source>
        <dbReference type="SAM" id="MobiDB-lite"/>
    </source>
</evidence>
<evidence type="ECO:0000313" key="5">
    <source>
        <dbReference type="Proteomes" id="UP001171945"/>
    </source>
</evidence>